<dbReference type="AlphaFoldDB" id="A0A7X1NX98"/>
<sequence length="216" mass="22103">MTAPAAAPRPRFFLPAFLLGWGLGALVLLLVRGVGFAVLDGPCQGRTVLALLPPLLLGPGGLALTAVNWGRPRRAALTLGLVVASLFPALAVGARDIGVLRASGCAGGYVVVSRESESVAELTVDAGTTLDLTARVGGYSAQTHPGPFVFSSQTTAPGVNATFGQAQAAAGETVPLRVTVSPSTPANTYTLNVRGVQRKGEQSFEATGTLTLNVRR</sequence>
<reference evidence="2 3" key="1">
    <citation type="submission" date="2019-10" db="EMBL/GenBank/DDBJ databases">
        <title>Deinococcus sp. isolated from soil.</title>
        <authorList>
            <person name="Li Y."/>
            <person name="Wang J."/>
        </authorList>
    </citation>
    <scope>NUCLEOTIDE SEQUENCE [LARGE SCALE GENOMIC DNA]</scope>
    <source>
        <strain evidence="2 3">SDU3-2</strain>
    </source>
</reference>
<feature type="transmembrane region" description="Helical" evidence="1">
    <location>
        <begin position="75"/>
        <end position="94"/>
    </location>
</feature>
<keyword evidence="3" id="KW-1185">Reference proteome</keyword>
<dbReference type="RefSeq" id="WP_152871854.1">
    <property type="nucleotide sequence ID" value="NZ_WBSL01000006.1"/>
</dbReference>
<evidence type="ECO:0000256" key="1">
    <source>
        <dbReference type="SAM" id="Phobius"/>
    </source>
</evidence>
<protein>
    <submittedName>
        <fullName evidence="2">Uncharacterized protein</fullName>
    </submittedName>
</protein>
<evidence type="ECO:0000313" key="2">
    <source>
        <dbReference type="EMBL" id="MPY67531.1"/>
    </source>
</evidence>
<comment type="caution">
    <text evidence="2">The sequence shown here is derived from an EMBL/GenBank/DDBJ whole genome shotgun (WGS) entry which is preliminary data.</text>
</comment>
<keyword evidence="1" id="KW-0812">Transmembrane</keyword>
<keyword evidence="1" id="KW-1133">Transmembrane helix</keyword>
<accession>A0A7X1NX98</accession>
<proteinExistence type="predicted"/>
<dbReference type="EMBL" id="WBSL01000006">
    <property type="protein sequence ID" value="MPY67531.1"/>
    <property type="molecule type" value="Genomic_DNA"/>
</dbReference>
<dbReference type="Proteomes" id="UP000484842">
    <property type="component" value="Unassembled WGS sequence"/>
</dbReference>
<gene>
    <name evidence="2" type="ORF">F8S09_12690</name>
</gene>
<feature type="transmembrane region" description="Helical" evidence="1">
    <location>
        <begin position="12"/>
        <end position="35"/>
    </location>
</feature>
<name>A0A7X1NX98_9DEIO</name>
<feature type="transmembrane region" description="Helical" evidence="1">
    <location>
        <begin position="47"/>
        <end position="69"/>
    </location>
</feature>
<organism evidence="2 3">
    <name type="scientific">Deinococcus terrestris</name>
    <dbReference type="NCBI Taxonomy" id="2651870"/>
    <lineage>
        <taxon>Bacteria</taxon>
        <taxon>Thermotogati</taxon>
        <taxon>Deinococcota</taxon>
        <taxon>Deinococci</taxon>
        <taxon>Deinococcales</taxon>
        <taxon>Deinococcaceae</taxon>
        <taxon>Deinococcus</taxon>
    </lineage>
</organism>
<keyword evidence="1" id="KW-0472">Membrane</keyword>
<evidence type="ECO:0000313" key="3">
    <source>
        <dbReference type="Proteomes" id="UP000484842"/>
    </source>
</evidence>